<evidence type="ECO:0000256" key="5">
    <source>
        <dbReference type="ARBA" id="ARBA00023242"/>
    </source>
</evidence>
<proteinExistence type="predicted"/>
<dbReference type="SUPFAM" id="SSF52540">
    <property type="entry name" value="P-loop containing nucleoside triphosphate hydrolases"/>
    <property type="match status" value="1"/>
</dbReference>
<accession>A0ABV2AP46</accession>
<keyword evidence="5" id="KW-0539">Nucleus</keyword>
<dbReference type="Proteomes" id="UP001439008">
    <property type="component" value="Unassembled WGS sequence"/>
</dbReference>
<evidence type="ECO:0000256" key="2">
    <source>
        <dbReference type="ARBA" id="ARBA00022771"/>
    </source>
</evidence>
<reference evidence="7 8" key="1">
    <citation type="journal article" date="2024" name="BMC Biol.">
        <title>Comparative genomics of Ascetosporea gives new insight into the evolutionary basis for animal parasitism in Rhizaria.</title>
        <authorList>
            <person name="Hiltunen Thoren M."/>
            <person name="Onut-Brannstrom I."/>
            <person name="Alfjorden A."/>
            <person name="Peckova H."/>
            <person name="Swords F."/>
            <person name="Hooper C."/>
            <person name="Holzer A.S."/>
            <person name="Bass D."/>
            <person name="Burki F."/>
        </authorList>
    </citation>
    <scope>NUCLEOTIDE SEQUENCE [LARGE SCALE GENOMIC DNA]</scope>
    <source>
        <strain evidence="7">20-A016</strain>
    </source>
</reference>
<sequence>NPNLNKRGLGVNLHTADTVIIYDSDWNPQADLQAQDRAHRIGQTKTVRVFGLITEGSIEERIAQRAEKKLYLDAVVASKTGARRKSRRPPTEKDKGKRELLAMLTFGAERVFSTEGRSVSDEDVDLLLGIRKKDARSRSRLEPSAANAAEYDVRAGPLAITQFRGEKVASLRCAGQNPVERIAVEWAEFNNRLPPLDAATAEDGRELEFVDVKYKRFYGHEATCHACKQEGLLLLCEWCPRSYHHECLGYDAVPEGSFKCPQHKCDACFRSAHEAGGMLFRCVNCPHCSCEDHLSFDIAPVDRCEELEAFGYKRSSSAFYVLCSKRCEKAATERRKRRATEEESASSAKVSFALKKKWEFLPQSVKNRIRTALESDEVCSLSELPGFVTKLKGFVPNSRHRPAVAAAPETARSSLRLRSFADLLSHQRMAWRFGAKRQKRGQRQ</sequence>
<dbReference type="InterPro" id="IPR001965">
    <property type="entry name" value="Znf_PHD"/>
</dbReference>
<dbReference type="InterPro" id="IPR027417">
    <property type="entry name" value="P-loop_NTPase"/>
</dbReference>
<dbReference type="Pfam" id="PF23011">
    <property type="entry name" value="PHD-1st_NSD"/>
    <property type="match status" value="1"/>
</dbReference>
<feature type="non-terminal residue" evidence="7">
    <location>
        <position position="1"/>
    </location>
</feature>
<dbReference type="PANTHER" id="PTHR45623">
    <property type="entry name" value="CHROMODOMAIN-HELICASE-DNA-BINDING PROTEIN 3-RELATED-RELATED"/>
    <property type="match status" value="1"/>
</dbReference>
<evidence type="ECO:0000313" key="8">
    <source>
        <dbReference type="Proteomes" id="UP001439008"/>
    </source>
</evidence>
<protein>
    <recommendedName>
        <fullName evidence="6">Helicase C-terminal domain-containing protein</fullName>
    </recommendedName>
</protein>
<evidence type="ECO:0000256" key="3">
    <source>
        <dbReference type="ARBA" id="ARBA00022801"/>
    </source>
</evidence>
<dbReference type="InterPro" id="IPR059153">
    <property type="entry name" value="NSD_PHD-1st"/>
</dbReference>
<name>A0ABV2AP46_9EUKA</name>
<dbReference type="SMART" id="SM00249">
    <property type="entry name" value="PHD"/>
    <property type="match status" value="1"/>
</dbReference>
<dbReference type="PANTHER" id="PTHR45623:SF49">
    <property type="entry name" value="SWI_SNF-RELATED MATRIX-ASSOCIATED ACTIN-DEPENDENT REGULATOR OF CHROMATIN SUBFAMILY A MEMBER 5"/>
    <property type="match status" value="1"/>
</dbReference>
<gene>
    <name evidence="7" type="ORF">MHBO_002843</name>
</gene>
<keyword evidence="4" id="KW-0862">Zinc</keyword>
<evidence type="ECO:0000256" key="4">
    <source>
        <dbReference type="ARBA" id="ARBA00022833"/>
    </source>
</evidence>
<dbReference type="PROSITE" id="PS51194">
    <property type="entry name" value="HELICASE_CTER"/>
    <property type="match status" value="1"/>
</dbReference>
<dbReference type="CDD" id="cd18793">
    <property type="entry name" value="SF2_C_SNF"/>
    <property type="match status" value="1"/>
</dbReference>
<dbReference type="Pfam" id="PF00271">
    <property type="entry name" value="Helicase_C"/>
    <property type="match status" value="1"/>
</dbReference>
<comment type="caution">
    <text evidence="7">The sequence shown here is derived from an EMBL/GenBank/DDBJ whole genome shotgun (WGS) entry which is preliminary data.</text>
</comment>
<dbReference type="InterPro" id="IPR013083">
    <property type="entry name" value="Znf_RING/FYVE/PHD"/>
</dbReference>
<keyword evidence="2" id="KW-0863">Zinc-finger</keyword>
<feature type="domain" description="Helicase C-terminal" evidence="6">
    <location>
        <begin position="1"/>
        <end position="83"/>
    </location>
</feature>
<dbReference type="InterPro" id="IPR049730">
    <property type="entry name" value="SNF2/RAD54-like_C"/>
</dbReference>
<organism evidence="7 8">
    <name type="scientific">Bonamia ostreae</name>
    <dbReference type="NCBI Taxonomy" id="126728"/>
    <lineage>
        <taxon>Eukaryota</taxon>
        <taxon>Sar</taxon>
        <taxon>Rhizaria</taxon>
        <taxon>Endomyxa</taxon>
        <taxon>Ascetosporea</taxon>
        <taxon>Haplosporida</taxon>
        <taxon>Bonamia</taxon>
    </lineage>
</organism>
<dbReference type="InterPro" id="IPR011011">
    <property type="entry name" value="Znf_FYVE_PHD"/>
</dbReference>
<evidence type="ECO:0000256" key="1">
    <source>
        <dbReference type="ARBA" id="ARBA00022723"/>
    </source>
</evidence>
<evidence type="ECO:0000259" key="6">
    <source>
        <dbReference type="PROSITE" id="PS51194"/>
    </source>
</evidence>
<dbReference type="EMBL" id="JBDODL010001226">
    <property type="protein sequence ID" value="MES1921294.1"/>
    <property type="molecule type" value="Genomic_DNA"/>
</dbReference>
<dbReference type="Gene3D" id="3.40.50.300">
    <property type="entry name" value="P-loop containing nucleotide triphosphate hydrolases"/>
    <property type="match status" value="1"/>
</dbReference>
<keyword evidence="8" id="KW-1185">Reference proteome</keyword>
<dbReference type="InterPro" id="IPR001650">
    <property type="entry name" value="Helicase_C-like"/>
</dbReference>
<keyword evidence="3" id="KW-0378">Hydrolase</keyword>
<dbReference type="SUPFAM" id="SSF57903">
    <property type="entry name" value="FYVE/PHD zinc finger"/>
    <property type="match status" value="1"/>
</dbReference>
<keyword evidence="1" id="KW-0479">Metal-binding</keyword>
<evidence type="ECO:0000313" key="7">
    <source>
        <dbReference type="EMBL" id="MES1921294.1"/>
    </source>
</evidence>
<dbReference type="Gene3D" id="3.30.40.10">
    <property type="entry name" value="Zinc/RING finger domain, C3HC4 (zinc finger)"/>
    <property type="match status" value="1"/>
</dbReference>